<reference evidence="2 3" key="1">
    <citation type="submission" date="2015-07" db="EMBL/GenBank/DDBJ databases">
        <title>The genome of Dufourea novaeangliae.</title>
        <authorList>
            <person name="Pan H."/>
            <person name="Kapheim K."/>
        </authorList>
    </citation>
    <scope>NUCLEOTIDE SEQUENCE [LARGE SCALE GENOMIC DNA]</scope>
    <source>
        <strain evidence="2">0120121106</strain>
        <tissue evidence="2">Whole body</tissue>
    </source>
</reference>
<dbReference type="Proteomes" id="UP000076502">
    <property type="component" value="Unassembled WGS sequence"/>
</dbReference>
<keyword evidence="3" id="KW-1185">Reference proteome</keyword>
<protein>
    <recommendedName>
        <fullName evidence="4">Serine palmitoyltransferase small subunit A</fullName>
    </recommendedName>
</protein>
<dbReference type="EMBL" id="KQ434899">
    <property type="protein sequence ID" value="KZC10903.1"/>
    <property type="molecule type" value="Genomic_DNA"/>
</dbReference>
<sequence>MMNSLNKLFSFLEYWYFRYMLVTELYMVEKWERKFINIFLIALFFSFFLFNYKVLLQVLQYTLHTQRSVV</sequence>
<keyword evidence="1" id="KW-0472">Membrane</keyword>
<evidence type="ECO:0000313" key="3">
    <source>
        <dbReference type="Proteomes" id="UP000076502"/>
    </source>
</evidence>
<keyword evidence="1" id="KW-0812">Transmembrane</keyword>
<organism evidence="2 3">
    <name type="scientific">Dufourea novaeangliae</name>
    <name type="common">Sweat bee</name>
    <dbReference type="NCBI Taxonomy" id="178035"/>
    <lineage>
        <taxon>Eukaryota</taxon>
        <taxon>Metazoa</taxon>
        <taxon>Ecdysozoa</taxon>
        <taxon>Arthropoda</taxon>
        <taxon>Hexapoda</taxon>
        <taxon>Insecta</taxon>
        <taxon>Pterygota</taxon>
        <taxon>Neoptera</taxon>
        <taxon>Endopterygota</taxon>
        <taxon>Hymenoptera</taxon>
        <taxon>Apocrita</taxon>
        <taxon>Aculeata</taxon>
        <taxon>Apoidea</taxon>
        <taxon>Anthophila</taxon>
        <taxon>Halictidae</taxon>
        <taxon>Rophitinae</taxon>
        <taxon>Dufourea</taxon>
    </lineage>
</organism>
<gene>
    <name evidence="2" type="ORF">WN55_01602</name>
</gene>
<name>A0A154PGD3_DUFNO</name>
<keyword evidence="1" id="KW-1133">Transmembrane helix</keyword>
<evidence type="ECO:0008006" key="4">
    <source>
        <dbReference type="Google" id="ProtNLM"/>
    </source>
</evidence>
<dbReference type="AlphaFoldDB" id="A0A154PGD3"/>
<evidence type="ECO:0000256" key="1">
    <source>
        <dbReference type="SAM" id="Phobius"/>
    </source>
</evidence>
<accession>A0A154PGD3</accession>
<feature type="transmembrane region" description="Helical" evidence="1">
    <location>
        <begin position="35"/>
        <end position="52"/>
    </location>
</feature>
<evidence type="ECO:0000313" key="2">
    <source>
        <dbReference type="EMBL" id="KZC10903.1"/>
    </source>
</evidence>
<proteinExistence type="predicted"/>